<dbReference type="GO" id="GO:0006357">
    <property type="term" value="P:regulation of transcription by RNA polymerase II"/>
    <property type="evidence" value="ECO:0007669"/>
    <property type="project" value="TreeGrafter"/>
</dbReference>
<evidence type="ECO:0000256" key="5">
    <source>
        <dbReference type="PROSITE-ProRule" id="PRU00309"/>
    </source>
</evidence>
<accession>A0AAR5PIW5</accession>
<evidence type="ECO:0000259" key="6">
    <source>
        <dbReference type="PROSITE" id="PS50950"/>
    </source>
</evidence>
<dbReference type="Gene3D" id="6.20.210.20">
    <property type="entry name" value="THAP domain"/>
    <property type="match status" value="1"/>
</dbReference>
<feature type="domain" description="THAP-type" evidence="6">
    <location>
        <begin position="1"/>
        <end position="79"/>
    </location>
</feature>
<organism evidence="7 8">
    <name type="scientific">Dendroctonus ponderosae</name>
    <name type="common">Mountain pine beetle</name>
    <dbReference type="NCBI Taxonomy" id="77166"/>
    <lineage>
        <taxon>Eukaryota</taxon>
        <taxon>Metazoa</taxon>
        <taxon>Ecdysozoa</taxon>
        <taxon>Arthropoda</taxon>
        <taxon>Hexapoda</taxon>
        <taxon>Insecta</taxon>
        <taxon>Pterygota</taxon>
        <taxon>Neoptera</taxon>
        <taxon>Endopterygota</taxon>
        <taxon>Coleoptera</taxon>
        <taxon>Polyphaga</taxon>
        <taxon>Cucujiformia</taxon>
        <taxon>Curculionidae</taxon>
        <taxon>Scolytinae</taxon>
        <taxon>Dendroctonus</taxon>
    </lineage>
</organism>
<keyword evidence="1" id="KW-0479">Metal-binding</keyword>
<evidence type="ECO:0000256" key="4">
    <source>
        <dbReference type="ARBA" id="ARBA00023125"/>
    </source>
</evidence>
<keyword evidence="3" id="KW-0862">Zinc</keyword>
<evidence type="ECO:0000256" key="2">
    <source>
        <dbReference type="ARBA" id="ARBA00022771"/>
    </source>
</evidence>
<evidence type="ECO:0000313" key="7">
    <source>
        <dbReference type="EnsemblMetazoa" id="XP_019760832.1"/>
    </source>
</evidence>
<dbReference type="PROSITE" id="PS50950">
    <property type="entry name" value="ZF_THAP"/>
    <property type="match status" value="1"/>
</dbReference>
<evidence type="ECO:0000256" key="1">
    <source>
        <dbReference type="ARBA" id="ARBA00022723"/>
    </source>
</evidence>
<evidence type="ECO:0000256" key="3">
    <source>
        <dbReference type="ARBA" id="ARBA00022833"/>
    </source>
</evidence>
<dbReference type="PANTHER" id="PTHR46600:SF2">
    <property type="entry name" value="THAP DOMAIN-CONTAINING PROTEIN 1"/>
    <property type="match status" value="1"/>
</dbReference>
<dbReference type="GO" id="GO:0005634">
    <property type="term" value="C:nucleus"/>
    <property type="evidence" value="ECO:0007669"/>
    <property type="project" value="TreeGrafter"/>
</dbReference>
<dbReference type="SMART" id="SM00980">
    <property type="entry name" value="THAP"/>
    <property type="match status" value="1"/>
</dbReference>
<reference evidence="7" key="2">
    <citation type="submission" date="2024-08" db="UniProtKB">
        <authorList>
            <consortium name="EnsemblMetazoa"/>
        </authorList>
    </citation>
    <scope>IDENTIFICATION</scope>
</reference>
<keyword evidence="2 5" id="KW-0863">Zinc-finger</keyword>
<dbReference type="SUPFAM" id="SSF57716">
    <property type="entry name" value="Glucocorticoid receptor-like (DNA-binding domain)"/>
    <property type="match status" value="1"/>
</dbReference>
<dbReference type="InterPro" id="IPR006612">
    <property type="entry name" value="THAP_Znf"/>
</dbReference>
<dbReference type="InterPro" id="IPR038441">
    <property type="entry name" value="THAP_Znf_sf"/>
</dbReference>
<protein>
    <recommendedName>
        <fullName evidence="6">THAP-type domain-containing protein</fullName>
    </recommendedName>
</protein>
<dbReference type="Proteomes" id="UP000019118">
    <property type="component" value="Unassembled WGS sequence"/>
</dbReference>
<keyword evidence="4 5" id="KW-0238">DNA-binding</keyword>
<name>A0AAR5PIW5_DENPD</name>
<dbReference type="GO" id="GO:0008270">
    <property type="term" value="F:zinc ion binding"/>
    <property type="evidence" value="ECO:0007669"/>
    <property type="project" value="UniProtKB-KW"/>
</dbReference>
<dbReference type="GO" id="GO:0000978">
    <property type="term" value="F:RNA polymerase II cis-regulatory region sequence-specific DNA binding"/>
    <property type="evidence" value="ECO:0007669"/>
    <property type="project" value="TreeGrafter"/>
</dbReference>
<evidence type="ECO:0000313" key="8">
    <source>
        <dbReference type="Proteomes" id="UP000019118"/>
    </source>
</evidence>
<dbReference type="SMART" id="SM00692">
    <property type="entry name" value="DM3"/>
    <property type="match status" value="1"/>
</dbReference>
<keyword evidence="8" id="KW-1185">Reference proteome</keyword>
<dbReference type="EnsemblMetazoa" id="XM_019905273.1">
    <property type="protein sequence ID" value="XP_019760832.1"/>
    <property type="gene ID" value="LOC109538173"/>
</dbReference>
<dbReference type="AlphaFoldDB" id="A0AAR5PIW5"/>
<sequence length="151" mass="17285">MTGCSAPNCNNHSRNGFKFHRFPADPDRREKWLVNCRRQDWNPTQNDRLCSAHFEDSQLEQNRSDGKKSLLPFAVPTIFNVPNAPKLLNVCRKSVYKISRGKSEQKNLSTENPPKRIKLDVPCSSRTMTESENIGYGDKASSKFNFFCKVS</sequence>
<dbReference type="PANTHER" id="PTHR46600">
    <property type="entry name" value="THAP DOMAIN-CONTAINING"/>
    <property type="match status" value="1"/>
</dbReference>
<dbReference type="GO" id="GO:0003700">
    <property type="term" value="F:DNA-binding transcription factor activity"/>
    <property type="evidence" value="ECO:0007669"/>
    <property type="project" value="TreeGrafter"/>
</dbReference>
<dbReference type="Pfam" id="PF05485">
    <property type="entry name" value="THAP"/>
    <property type="match status" value="1"/>
</dbReference>
<proteinExistence type="predicted"/>
<reference evidence="8" key="1">
    <citation type="journal article" date="2013" name="Genome Biol.">
        <title>Draft genome of the mountain pine beetle, Dendroctonus ponderosae Hopkins, a major forest pest.</title>
        <authorList>
            <person name="Keeling C.I."/>
            <person name="Yuen M.M."/>
            <person name="Liao N.Y."/>
            <person name="Docking T.R."/>
            <person name="Chan S.K."/>
            <person name="Taylor G.A."/>
            <person name="Palmquist D.L."/>
            <person name="Jackman S.D."/>
            <person name="Nguyen A."/>
            <person name="Li M."/>
            <person name="Henderson H."/>
            <person name="Janes J.K."/>
            <person name="Zhao Y."/>
            <person name="Pandoh P."/>
            <person name="Moore R."/>
            <person name="Sperling F.A."/>
            <person name="Huber D.P."/>
            <person name="Birol I."/>
            <person name="Jones S.J."/>
            <person name="Bohlmann J."/>
        </authorList>
    </citation>
    <scope>NUCLEOTIDE SEQUENCE</scope>
</reference>
<dbReference type="InterPro" id="IPR026516">
    <property type="entry name" value="THAP1/10"/>
</dbReference>